<dbReference type="Pfam" id="PF12559">
    <property type="entry name" value="Inhibitor_I10"/>
    <property type="match status" value="1"/>
</dbReference>
<organism evidence="1 2">
    <name type="scientific">Stigmatella ashevillensis</name>
    <dbReference type="NCBI Taxonomy" id="2995309"/>
    <lineage>
        <taxon>Bacteria</taxon>
        <taxon>Pseudomonadati</taxon>
        <taxon>Myxococcota</taxon>
        <taxon>Myxococcia</taxon>
        <taxon>Myxococcales</taxon>
        <taxon>Cystobacterineae</taxon>
        <taxon>Archangiaceae</taxon>
        <taxon>Stigmatella</taxon>
    </lineage>
</organism>
<evidence type="ECO:0000313" key="2">
    <source>
        <dbReference type="Proteomes" id="UP001221838"/>
    </source>
</evidence>
<keyword evidence="2" id="KW-1185">Reference proteome</keyword>
<gene>
    <name evidence="1" type="ORF">POL68_19385</name>
</gene>
<dbReference type="Proteomes" id="UP001221838">
    <property type="component" value="Unassembled WGS sequence"/>
</dbReference>
<dbReference type="NCBIfam" id="NF033738">
    <property type="entry name" value="microvirid_RiPP"/>
    <property type="match status" value="1"/>
</dbReference>
<comment type="caution">
    <text evidence="1">The sequence shown here is derived from an EMBL/GenBank/DDBJ whole genome shotgun (WGS) entry which is preliminary data.</text>
</comment>
<dbReference type="EMBL" id="JAQNDM010000002">
    <property type="protein sequence ID" value="MDC0710648.1"/>
    <property type="molecule type" value="Genomic_DNA"/>
</dbReference>
<reference evidence="1 2" key="1">
    <citation type="submission" date="2022-11" db="EMBL/GenBank/DDBJ databases">
        <title>Minimal conservation of predation-associated metabolite biosynthetic gene clusters underscores biosynthetic potential of Myxococcota including descriptions for ten novel species: Archangium lansinium sp. nov., Myxococcus landrumus sp. nov., Nannocystis bai.</title>
        <authorList>
            <person name="Ahearne A."/>
            <person name="Stevens C."/>
            <person name="Dowd S."/>
        </authorList>
    </citation>
    <scope>NUCLEOTIDE SEQUENCE [LARGE SCALE GENOMIC DNA]</scope>
    <source>
        <strain evidence="1 2">NCWAL01</strain>
    </source>
</reference>
<accession>A0ABT5DAH1</accession>
<name>A0ABT5DAH1_9BACT</name>
<dbReference type="RefSeq" id="WP_272140288.1">
    <property type="nucleotide sequence ID" value="NZ_JAQNDM010000002.1"/>
</dbReference>
<protein>
    <submittedName>
        <fullName evidence="1">Microviridin/marinostatin family tricyclic proteinase inhibitor</fullName>
    </submittedName>
</protein>
<sequence>MKTKAKKQAQQGGKQPFFARLLEAQELDQAAGGKQVITTKKFPSDSDEVMVTLKYPSDSDEGYAR</sequence>
<dbReference type="InterPro" id="IPR022217">
    <property type="entry name" value="Prot_inh_I10_marinostatin"/>
</dbReference>
<evidence type="ECO:0000313" key="1">
    <source>
        <dbReference type="EMBL" id="MDC0710648.1"/>
    </source>
</evidence>
<proteinExistence type="predicted"/>